<proteinExistence type="predicted"/>
<geneLocation type="plasmid" evidence="2 3">
    <name>pYZ3</name>
</geneLocation>
<dbReference type="AlphaFoldDB" id="A0A2R4VTS0"/>
<evidence type="ECO:0000259" key="1">
    <source>
        <dbReference type="Pfam" id="PF07883"/>
    </source>
</evidence>
<feature type="domain" description="Cupin type-2" evidence="1">
    <location>
        <begin position="90"/>
        <end position="151"/>
    </location>
</feature>
<dbReference type="PANTHER" id="PTHR36156:SF2">
    <property type="entry name" value="CUPIN TYPE-2 DOMAIN-CONTAINING PROTEIN"/>
    <property type="match status" value="1"/>
</dbReference>
<dbReference type="InterPro" id="IPR013096">
    <property type="entry name" value="Cupin_2"/>
</dbReference>
<dbReference type="PANTHER" id="PTHR36156">
    <property type="entry name" value="SLR2101 PROTEIN"/>
    <property type="match status" value="1"/>
</dbReference>
<reference evidence="2 3" key="1">
    <citation type="submission" date="2018-04" db="EMBL/GenBank/DDBJ databases">
        <title>Complete genome sequence of the nitrogen-fixing bacterium Azospirillum humicireducens type strain SgZ-5.</title>
        <authorList>
            <person name="Yu Z."/>
        </authorList>
    </citation>
    <scope>NUCLEOTIDE SEQUENCE [LARGE SCALE GENOMIC DNA]</scope>
    <source>
        <strain evidence="2 3">SgZ-5</strain>
        <plasmid evidence="2 3">pYZ3</plasmid>
    </source>
</reference>
<dbReference type="Gene3D" id="2.60.120.10">
    <property type="entry name" value="Jelly Rolls"/>
    <property type="match status" value="1"/>
</dbReference>
<keyword evidence="2" id="KW-0614">Plasmid</keyword>
<dbReference type="EMBL" id="CP028904">
    <property type="protein sequence ID" value="AWB07814.1"/>
    <property type="molecule type" value="Genomic_DNA"/>
</dbReference>
<evidence type="ECO:0000313" key="2">
    <source>
        <dbReference type="EMBL" id="AWB07814.1"/>
    </source>
</evidence>
<dbReference type="SUPFAM" id="SSF51182">
    <property type="entry name" value="RmlC-like cupins"/>
    <property type="match status" value="1"/>
</dbReference>
<evidence type="ECO:0000313" key="3">
    <source>
        <dbReference type="Proteomes" id="UP000077405"/>
    </source>
</evidence>
<dbReference type="Proteomes" id="UP000077405">
    <property type="component" value="Plasmid pYZ3"/>
</dbReference>
<name>A0A2R4VTS0_9PROT</name>
<dbReference type="InterPro" id="IPR014710">
    <property type="entry name" value="RmlC-like_jellyroll"/>
</dbReference>
<protein>
    <submittedName>
        <fullName evidence="2">Cupin domain-containing protein</fullName>
    </submittedName>
</protein>
<sequence>MSQEDSPYQGRRIVTGHDAAGASVALAVEAPPHSRTLPGARFYEIWGTGRSPAPITSVEAEEPTSDRPAIHPQEGGSAIRIIDFLPAGGGGVRSPMHRTSTVDYGIVLEGEMVLILTDSEVTLRAGDVVVQRGTDHAWENRSDRIARMAFVLLHGEFSEELRAKLPDLHLMP</sequence>
<dbReference type="RefSeq" id="WP_108548091.1">
    <property type="nucleotide sequence ID" value="NZ_CP028904.1"/>
</dbReference>
<dbReference type="OrthoDB" id="713485at2"/>
<dbReference type="InterPro" id="IPR047142">
    <property type="entry name" value="OryJ/VirC-like"/>
</dbReference>
<organism evidence="2 3">
    <name type="scientific">Azospirillum humicireducens</name>
    <dbReference type="NCBI Taxonomy" id="1226968"/>
    <lineage>
        <taxon>Bacteria</taxon>
        <taxon>Pseudomonadati</taxon>
        <taxon>Pseudomonadota</taxon>
        <taxon>Alphaproteobacteria</taxon>
        <taxon>Rhodospirillales</taxon>
        <taxon>Azospirillaceae</taxon>
        <taxon>Azospirillum</taxon>
    </lineage>
</organism>
<dbReference type="CDD" id="cd02231">
    <property type="entry name" value="cupin_BLL6423-like"/>
    <property type="match status" value="1"/>
</dbReference>
<gene>
    <name evidence="2" type="ORF">A6A40_22400</name>
</gene>
<dbReference type="Pfam" id="PF07883">
    <property type="entry name" value="Cupin_2"/>
    <property type="match status" value="1"/>
</dbReference>
<accession>A0A2R4VTS0</accession>
<dbReference type="KEGG" id="ahu:A6A40_22400"/>
<keyword evidence="3" id="KW-1185">Reference proteome</keyword>
<dbReference type="InterPro" id="IPR011051">
    <property type="entry name" value="RmlC_Cupin_sf"/>
</dbReference>